<name>A0ACC2N4C5_9HYME</name>
<proteinExistence type="predicted"/>
<evidence type="ECO:0000313" key="2">
    <source>
        <dbReference type="Proteomes" id="UP001239111"/>
    </source>
</evidence>
<sequence>MFHSILWNILSYLRRYVPWHWPSHVHRKIQYYVDIFSKVDLQGRSETHRPNPRGLYQLVQATYHLDDRSDEEGHPYLMNYSTSTIRDVAYRSLAQDPSDSPRVRRTHKRNDAPQDSKEDRSDESNCSWRDRYEGDITRRFEPDPLESETEANLSTIDFPNTERLLRIGPIGNDRSADCREQKPLHYTQSMGSKRTMHVPAQERLLPVGLNICGGTKHEITGGISSSD</sequence>
<keyword evidence="2" id="KW-1185">Reference proteome</keyword>
<feature type="non-terminal residue" evidence="1">
    <location>
        <position position="227"/>
    </location>
</feature>
<protein>
    <submittedName>
        <fullName evidence="1">Uncharacterized protein</fullName>
    </submittedName>
</protein>
<comment type="caution">
    <text evidence="1">The sequence shown here is derived from an EMBL/GenBank/DDBJ whole genome shotgun (WGS) entry which is preliminary data.</text>
</comment>
<dbReference type="Proteomes" id="UP001239111">
    <property type="component" value="Chromosome 4"/>
</dbReference>
<accession>A0ACC2N4C5</accession>
<gene>
    <name evidence="1" type="ORF">QAD02_007716</name>
</gene>
<organism evidence="1 2">
    <name type="scientific">Eretmocerus hayati</name>
    <dbReference type="NCBI Taxonomy" id="131215"/>
    <lineage>
        <taxon>Eukaryota</taxon>
        <taxon>Metazoa</taxon>
        <taxon>Ecdysozoa</taxon>
        <taxon>Arthropoda</taxon>
        <taxon>Hexapoda</taxon>
        <taxon>Insecta</taxon>
        <taxon>Pterygota</taxon>
        <taxon>Neoptera</taxon>
        <taxon>Endopterygota</taxon>
        <taxon>Hymenoptera</taxon>
        <taxon>Apocrita</taxon>
        <taxon>Proctotrupomorpha</taxon>
        <taxon>Chalcidoidea</taxon>
        <taxon>Aphelinidae</taxon>
        <taxon>Aphelininae</taxon>
        <taxon>Eretmocerus</taxon>
    </lineage>
</organism>
<evidence type="ECO:0000313" key="1">
    <source>
        <dbReference type="EMBL" id="KAJ8666054.1"/>
    </source>
</evidence>
<reference evidence="1" key="1">
    <citation type="submission" date="2023-04" db="EMBL/GenBank/DDBJ databases">
        <title>A chromosome-level genome assembly of the parasitoid wasp Eretmocerus hayati.</title>
        <authorList>
            <person name="Zhong Y."/>
            <person name="Liu S."/>
            <person name="Liu Y."/>
        </authorList>
    </citation>
    <scope>NUCLEOTIDE SEQUENCE</scope>
    <source>
        <strain evidence="1">ZJU_SS_LIU_2023</strain>
    </source>
</reference>
<dbReference type="EMBL" id="CM056744">
    <property type="protein sequence ID" value="KAJ8666054.1"/>
    <property type="molecule type" value="Genomic_DNA"/>
</dbReference>